<dbReference type="Proteomes" id="UP000626554">
    <property type="component" value="Unassembled WGS sequence"/>
</dbReference>
<accession>A0ABX2Q3W6</accession>
<gene>
    <name evidence="1" type="ORF">HW556_06180</name>
</gene>
<organism evidence="1 2">
    <name type="scientific">Hymenobacter terrestris</name>
    <dbReference type="NCBI Taxonomy" id="2748310"/>
    <lineage>
        <taxon>Bacteria</taxon>
        <taxon>Pseudomonadati</taxon>
        <taxon>Bacteroidota</taxon>
        <taxon>Cytophagia</taxon>
        <taxon>Cytophagales</taxon>
        <taxon>Hymenobacteraceae</taxon>
        <taxon>Hymenobacter</taxon>
    </lineage>
</organism>
<comment type="caution">
    <text evidence="1">The sequence shown here is derived from an EMBL/GenBank/DDBJ whole genome shotgun (WGS) entry which is preliminary data.</text>
</comment>
<evidence type="ECO:0000313" key="1">
    <source>
        <dbReference type="EMBL" id="NVO84462.1"/>
    </source>
</evidence>
<dbReference type="RefSeq" id="WP_176898995.1">
    <property type="nucleotide sequence ID" value="NZ_JABKAV010000011.1"/>
</dbReference>
<protein>
    <submittedName>
        <fullName evidence="1">DUF4262 domain-containing protein</fullName>
    </submittedName>
</protein>
<reference evidence="1 2" key="1">
    <citation type="submission" date="2020-05" db="EMBL/GenBank/DDBJ databases">
        <title>Hymenobacter terrestris sp. nov. and Hymenobacter lapidiphilus sp. nov., isolated from regoliths in Antarctica.</title>
        <authorList>
            <person name="Sedlacek I."/>
            <person name="Pantucek R."/>
            <person name="Zeman M."/>
            <person name="Holochova P."/>
            <person name="Kralova S."/>
            <person name="Stankova E."/>
            <person name="Sedo O."/>
            <person name="Micenkova L."/>
            <person name="Svec P."/>
            <person name="Gupta V."/>
            <person name="Sood U."/>
            <person name="Korpole U.S."/>
            <person name="Lal R."/>
        </authorList>
    </citation>
    <scope>NUCLEOTIDE SEQUENCE [LARGE SCALE GENOMIC DNA]</scope>
    <source>
        <strain evidence="1 2">P5252</strain>
    </source>
</reference>
<dbReference type="InterPro" id="IPR025358">
    <property type="entry name" value="DUF4262"/>
</dbReference>
<keyword evidence="2" id="KW-1185">Reference proteome</keyword>
<name>A0ABX2Q3W6_9BACT</name>
<evidence type="ECO:0000313" key="2">
    <source>
        <dbReference type="Proteomes" id="UP000626554"/>
    </source>
</evidence>
<dbReference type="Pfam" id="PF14081">
    <property type="entry name" value="DUF4262"/>
    <property type="match status" value="1"/>
</dbReference>
<proteinExistence type="predicted"/>
<dbReference type="EMBL" id="JABKAV010000011">
    <property type="protein sequence ID" value="NVO84462.1"/>
    <property type="molecule type" value="Genomic_DNA"/>
</dbReference>
<sequence>MMQKSEFLRLIQANINAHGYHVTVVTGGALPRYAYTIGCVLIVGAELVFAGGEYYSQAQIREILDAFVSRLSREPIDAGFSVWLGLLGTFTLAPVDASWRNRVLLGAVDYHAQPDLLVWQIVPEGLHRTLDVPEMAQAFDATAQPVWQWLDRPWPFPVPAHSMVLTEVQVLRGAAATEMMRWEADDWEIFAGAGPEVPAADRRMVPLGVLLGIDPTLEPAVYLPIGKGLWRDIEALEWNEWG</sequence>